<dbReference type="Proteomes" id="UP000198885">
    <property type="component" value="Unassembled WGS sequence"/>
</dbReference>
<dbReference type="RefSeq" id="WP_092695185.1">
    <property type="nucleotide sequence ID" value="NZ_FOGU01000009.1"/>
</dbReference>
<sequence>MSEPTPWRARRTRLLNRFHARLALLARAQGGFRTDPEPRTIGTPSRGQQLCEGHFLFAGVLVEAPETSIWDLPTASARFEDALHGFAWLDDLAAEGTPRARRKAQAWMQEWVARFGRGRGPGWSPDVTGRRLLRWVAHSGFLLHGEGRTMAPRFHRSLAQQARFLSRRWVAASPGLGRVEALVGLIHAGLTMEGKTRLVSPAVKALGREARKLVDAEAGVASRNPEELLDIFALLTWASSSLSEARRSSNPDIDGAIARIAPTLRALRHADGGLARFHGGGRGAEGRLDQALAFSGVRGGPADGMAMGYVRLSHGRTTVIADAAAPPETQASADGHASTLAFELTSGRRPVIVNCGSGKTFGPKWRRAGRATASHSTLAIEGYSSSRLGTGRIGGSESELLVDAPRDVRIERRDTDLSNGIIGGHDGYLRTHGLTHVRQLHLSIDGRTLQGEDVLATVERTDEKAFDAALDRDNLAGLPFKVRFHLHPDVDAALDVGGAAVSLALRSGEVWVFRHHGSATLTLEPSVYLETGRLAPRATQQIVLSSTATEYATRVSWTLAKALETPNAVRDLQRSDDMEPA</sequence>
<name>A0A1H9W775_9RHOB</name>
<comment type="subcellular location">
    <subcellularLocation>
        <location evidence="1">Cell envelope</location>
    </subcellularLocation>
</comment>
<dbReference type="Gene3D" id="1.50.10.100">
    <property type="entry name" value="Chondroitin AC/alginate lyase"/>
    <property type="match status" value="1"/>
</dbReference>
<evidence type="ECO:0000259" key="2">
    <source>
        <dbReference type="Pfam" id="PF07940"/>
    </source>
</evidence>
<dbReference type="Pfam" id="PF07940">
    <property type="entry name" value="Hepar_II_III_C"/>
    <property type="match status" value="1"/>
</dbReference>
<proteinExistence type="predicted"/>
<evidence type="ECO:0000256" key="1">
    <source>
        <dbReference type="ARBA" id="ARBA00004196"/>
    </source>
</evidence>
<organism evidence="3 4">
    <name type="scientific">Tranquillimonas rosea</name>
    <dbReference type="NCBI Taxonomy" id="641238"/>
    <lineage>
        <taxon>Bacteria</taxon>
        <taxon>Pseudomonadati</taxon>
        <taxon>Pseudomonadota</taxon>
        <taxon>Alphaproteobacteria</taxon>
        <taxon>Rhodobacterales</taxon>
        <taxon>Roseobacteraceae</taxon>
        <taxon>Tranquillimonas</taxon>
    </lineage>
</organism>
<feature type="domain" description="Heparinase II/III-like C-terminal" evidence="2">
    <location>
        <begin position="301"/>
        <end position="558"/>
    </location>
</feature>
<dbReference type="AlphaFoldDB" id="A0A1H9W775"/>
<dbReference type="Gene3D" id="2.70.98.70">
    <property type="match status" value="1"/>
</dbReference>
<dbReference type="STRING" id="641238.SAMN04490244_109155"/>
<dbReference type="InterPro" id="IPR012480">
    <property type="entry name" value="Hepar_II_III_C"/>
</dbReference>
<dbReference type="InterPro" id="IPR008929">
    <property type="entry name" value="Chondroitin_lyas"/>
</dbReference>
<dbReference type="GO" id="GO:0030313">
    <property type="term" value="C:cell envelope"/>
    <property type="evidence" value="ECO:0007669"/>
    <property type="project" value="UniProtKB-SubCell"/>
</dbReference>
<accession>A0A1H9W775</accession>
<dbReference type="EMBL" id="FOGU01000009">
    <property type="protein sequence ID" value="SES29695.1"/>
    <property type="molecule type" value="Genomic_DNA"/>
</dbReference>
<evidence type="ECO:0000313" key="3">
    <source>
        <dbReference type="EMBL" id="SES29695.1"/>
    </source>
</evidence>
<evidence type="ECO:0000313" key="4">
    <source>
        <dbReference type="Proteomes" id="UP000198885"/>
    </source>
</evidence>
<dbReference type="GO" id="GO:0016829">
    <property type="term" value="F:lyase activity"/>
    <property type="evidence" value="ECO:0007669"/>
    <property type="project" value="InterPro"/>
</dbReference>
<dbReference type="OrthoDB" id="9787373at2"/>
<protein>
    <submittedName>
        <fullName evidence="3">Uncharacterized conserved protein, heparinase superfamily</fullName>
    </submittedName>
</protein>
<gene>
    <name evidence="3" type="ORF">SAMN04490244_109155</name>
</gene>
<keyword evidence="4" id="KW-1185">Reference proteome</keyword>
<reference evidence="3 4" key="1">
    <citation type="submission" date="2016-10" db="EMBL/GenBank/DDBJ databases">
        <authorList>
            <person name="de Groot N.N."/>
        </authorList>
    </citation>
    <scope>NUCLEOTIDE SEQUENCE [LARGE SCALE GENOMIC DNA]</scope>
    <source>
        <strain evidence="3 4">DSM 23042</strain>
    </source>
</reference>